<dbReference type="GO" id="GO:0003676">
    <property type="term" value="F:nucleic acid binding"/>
    <property type="evidence" value="ECO:0007669"/>
    <property type="project" value="InterPro"/>
</dbReference>
<dbReference type="CDD" id="cd00024">
    <property type="entry name" value="CD_CSD"/>
    <property type="match status" value="1"/>
</dbReference>
<feature type="compositionally biased region" description="Acidic residues" evidence="1">
    <location>
        <begin position="418"/>
        <end position="429"/>
    </location>
</feature>
<dbReference type="EMBL" id="BSXT01001165">
    <property type="protein sequence ID" value="GMF39404.1"/>
    <property type="molecule type" value="Genomic_DNA"/>
</dbReference>
<name>A0A9W6XIY6_9STRA</name>
<feature type="domain" description="Integrase catalytic" evidence="2">
    <location>
        <begin position="213"/>
        <end position="373"/>
    </location>
</feature>
<evidence type="ECO:0000313" key="4">
    <source>
        <dbReference type="Proteomes" id="UP001165121"/>
    </source>
</evidence>
<dbReference type="SUPFAM" id="SSF53098">
    <property type="entry name" value="Ribonuclease H-like"/>
    <property type="match status" value="1"/>
</dbReference>
<evidence type="ECO:0000259" key="2">
    <source>
        <dbReference type="PROSITE" id="PS50994"/>
    </source>
</evidence>
<sequence length="643" mass="72991">MGRVVLSSDRKTELKELNRVSELLYTSTGSADSGEPRTEMTNTDLHYKEANLPNSRAEGLQFESPRAPKRVRRVEDQADVEVSEGRIPDATDIDPAVVQAERRRRISKAQDDELRWADLKALLRGELDSLTHRRAQNTSKIADSFVLSDDGLLYYQGQRRHRAEPDAADISLRLVVPTTIVDEVCHNAIDGGHQGITSKSKPQLRGYSPGNVTSEYPFQMVLMDFVIPLPVTRRANTALLLFQDHFTGFIIVKAMSETGALEVAKAFQECVFGRVGAPSLIHHDRDPRFMSEVFQAFAELMQSRSRATLSYRPHNNDQQERSVKTMIQTVRAYVEDPPQADWDDIAEKMVHGINNSRDTTRRETPFYLVHGWDAQSTLKSMTSTIKKDPVNSADAAQWRGEANRQREIALQLAKESTDNEGADSEDEPAEPQRSLFRAGDHVWLFMERVRPGRKKKLAHRWHGPFRVKKKVEEFAYELELPDKSGYRFYPVVHVSRLKKVADLGQRPTAKLVDELSENDRFDFDEELLPEDSWELSDTSDKYEVEAILDDKIPNSTSTSRAQRLFKVKWVGYDEPTFGSLCLTYPVEAYCLTTCGTKSGNADCKWCKSPTRTNQFISNDPPPSRMQARRDGKITAYGKHPPPS</sequence>
<evidence type="ECO:0000256" key="1">
    <source>
        <dbReference type="SAM" id="MobiDB-lite"/>
    </source>
</evidence>
<dbReference type="InterPro" id="IPR036397">
    <property type="entry name" value="RNaseH_sf"/>
</dbReference>
<dbReference type="PANTHER" id="PTHR37984">
    <property type="entry name" value="PROTEIN CBG26694"/>
    <property type="match status" value="1"/>
</dbReference>
<dbReference type="InterPro" id="IPR001584">
    <property type="entry name" value="Integrase_cat-core"/>
</dbReference>
<evidence type="ECO:0000313" key="3">
    <source>
        <dbReference type="EMBL" id="GMF39404.1"/>
    </source>
</evidence>
<feature type="region of interest" description="Disordered" evidence="1">
    <location>
        <begin position="614"/>
        <end position="643"/>
    </location>
</feature>
<proteinExistence type="predicted"/>
<keyword evidence="4" id="KW-1185">Reference proteome</keyword>
<dbReference type="InterPro" id="IPR050951">
    <property type="entry name" value="Retrovirus_Pol_polyprotein"/>
</dbReference>
<dbReference type="OrthoDB" id="121608at2759"/>
<dbReference type="Gene3D" id="2.40.50.40">
    <property type="match status" value="1"/>
</dbReference>
<organism evidence="3 4">
    <name type="scientific">Phytophthora fragariaefolia</name>
    <dbReference type="NCBI Taxonomy" id="1490495"/>
    <lineage>
        <taxon>Eukaryota</taxon>
        <taxon>Sar</taxon>
        <taxon>Stramenopiles</taxon>
        <taxon>Oomycota</taxon>
        <taxon>Peronosporomycetes</taxon>
        <taxon>Peronosporales</taxon>
        <taxon>Peronosporaceae</taxon>
        <taxon>Phytophthora</taxon>
    </lineage>
</organism>
<accession>A0A9W6XIY6</accession>
<dbReference type="PROSITE" id="PS50994">
    <property type="entry name" value="INTEGRASE"/>
    <property type="match status" value="1"/>
</dbReference>
<protein>
    <submittedName>
        <fullName evidence="3">Unnamed protein product</fullName>
    </submittedName>
</protein>
<dbReference type="GO" id="GO:0015074">
    <property type="term" value="P:DNA integration"/>
    <property type="evidence" value="ECO:0007669"/>
    <property type="project" value="InterPro"/>
</dbReference>
<gene>
    <name evidence="3" type="ORF">Pfra01_001168900</name>
</gene>
<dbReference type="Pfam" id="PF24626">
    <property type="entry name" value="SH3_Tf2-1"/>
    <property type="match status" value="1"/>
</dbReference>
<dbReference type="Proteomes" id="UP001165121">
    <property type="component" value="Unassembled WGS sequence"/>
</dbReference>
<dbReference type="Gene3D" id="3.30.420.10">
    <property type="entry name" value="Ribonuclease H-like superfamily/Ribonuclease H"/>
    <property type="match status" value="1"/>
</dbReference>
<dbReference type="PANTHER" id="PTHR37984:SF5">
    <property type="entry name" value="PROTEIN NYNRIN-LIKE"/>
    <property type="match status" value="1"/>
</dbReference>
<feature type="region of interest" description="Disordered" evidence="1">
    <location>
        <begin position="52"/>
        <end position="82"/>
    </location>
</feature>
<reference evidence="3" key="1">
    <citation type="submission" date="2023-04" db="EMBL/GenBank/DDBJ databases">
        <title>Phytophthora fragariaefolia NBRC 109709.</title>
        <authorList>
            <person name="Ichikawa N."/>
            <person name="Sato H."/>
            <person name="Tonouchi N."/>
        </authorList>
    </citation>
    <scope>NUCLEOTIDE SEQUENCE</scope>
    <source>
        <strain evidence="3">NBRC 109709</strain>
    </source>
</reference>
<feature type="region of interest" description="Disordered" evidence="1">
    <location>
        <begin position="414"/>
        <end position="433"/>
    </location>
</feature>
<dbReference type="AlphaFoldDB" id="A0A9W6XIY6"/>
<comment type="caution">
    <text evidence="3">The sequence shown here is derived from an EMBL/GenBank/DDBJ whole genome shotgun (WGS) entry which is preliminary data.</text>
</comment>
<dbReference type="InterPro" id="IPR056924">
    <property type="entry name" value="SH3_Tf2-1"/>
</dbReference>
<dbReference type="InterPro" id="IPR012337">
    <property type="entry name" value="RNaseH-like_sf"/>
</dbReference>